<organism evidence="1 2">
    <name type="scientific">Dendrolimus kikuchii</name>
    <dbReference type="NCBI Taxonomy" id="765133"/>
    <lineage>
        <taxon>Eukaryota</taxon>
        <taxon>Metazoa</taxon>
        <taxon>Ecdysozoa</taxon>
        <taxon>Arthropoda</taxon>
        <taxon>Hexapoda</taxon>
        <taxon>Insecta</taxon>
        <taxon>Pterygota</taxon>
        <taxon>Neoptera</taxon>
        <taxon>Endopterygota</taxon>
        <taxon>Lepidoptera</taxon>
        <taxon>Glossata</taxon>
        <taxon>Ditrysia</taxon>
        <taxon>Bombycoidea</taxon>
        <taxon>Lasiocampidae</taxon>
        <taxon>Dendrolimus</taxon>
    </lineage>
</organism>
<name>A0ACC1D4K5_9NEOP</name>
<comment type="caution">
    <text evidence="1">The sequence shown here is derived from an EMBL/GenBank/DDBJ whole genome shotgun (WGS) entry which is preliminary data.</text>
</comment>
<reference evidence="1 2" key="1">
    <citation type="journal article" date="2021" name="Front. Genet.">
        <title>Chromosome-Level Genome Assembly Reveals Significant Gene Expansion in the Toll and IMD Signaling Pathways of Dendrolimus kikuchii.</title>
        <authorList>
            <person name="Zhou J."/>
            <person name="Wu P."/>
            <person name="Xiong Z."/>
            <person name="Liu N."/>
            <person name="Zhao N."/>
            <person name="Ji M."/>
            <person name="Qiu Y."/>
            <person name="Yang B."/>
        </authorList>
    </citation>
    <scope>NUCLEOTIDE SEQUENCE [LARGE SCALE GENOMIC DNA]</scope>
    <source>
        <strain evidence="1">Ann1</strain>
    </source>
</reference>
<accession>A0ACC1D4K5</accession>
<keyword evidence="2" id="KW-1185">Reference proteome</keyword>
<proteinExistence type="predicted"/>
<sequence>MFKLFIFACFLALAMAKPEPGVVLSSYTAPVATAYTAPLAAYTAPLAYSTYTSPLAAYSAYSYAPYAATYYLR</sequence>
<gene>
    <name evidence="1" type="ORF">K1T71_006150</name>
</gene>
<protein>
    <submittedName>
        <fullName evidence="1">Uncharacterized protein</fullName>
    </submittedName>
</protein>
<dbReference type="Proteomes" id="UP000824533">
    <property type="component" value="Linkage Group LG10"/>
</dbReference>
<evidence type="ECO:0000313" key="1">
    <source>
        <dbReference type="EMBL" id="KAJ0178327.1"/>
    </source>
</evidence>
<evidence type="ECO:0000313" key="2">
    <source>
        <dbReference type="Proteomes" id="UP000824533"/>
    </source>
</evidence>
<dbReference type="EMBL" id="CM034396">
    <property type="protein sequence ID" value="KAJ0178327.1"/>
    <property type="molecule type" value="Genomic_DNA"/>
</dbReference>